<name>A0A814AKM6_9BILA</name>
<feature type="compositionally biased region" description="Polar residues" evidence="1">
    <location>
        <begin position="29"/>
        <end position="44"/>
    </location>
</feature>
<keyword evidence="3" id="KW-1185">Reference proteome</keyword>
<feature type="compositionally biased region" description="Low complexity" evidence="1">
    <location>
        <begin position="1"/>
        <end position="21"/>
    </location>
</feature>
<reference evidence="2" key="1">
    <citation type="submission" date="2021-02" db="EMBL/GenBank/DDBJ databases">
        <authorList>
            <person name="Nowell W R."/>
        </authorList>
    </citation>
    <scope>NUCLEOTIDE SEQUENCE</scope>
    <source>
        <strain evidence="2">Ploen Becks lab</strain>
    </source>
</reference>
<evidence type="ECO:0000313" key="3">
    <source>
        <dbReference type="Proteomes" id="UP000663879"/>
    </source>
</evidence>
<gene>
    <name evidence="2" type="ORF">OXX778_LOCUS12014</name>
</gene>
<comment type="caution">
    <text evidence="2">The sequence shown here is derived from an EMBL/GenBank/DDBJ whole genome shotgun (WGS) entry which is preliminary data.</text>
</comment>
<feature type="region of interest" description="Disordered" evidence="1">
    <location>
        <begin position="1"/>
        <end position="44"/>
    </location>
</feature>
<proteinExistence type="predicted"/>
<organism evidence="2 3">
    <name type="scientific">Brachionus calyciflorus</name>
    <dbReference type="NCBI Taxonomy" id="104777"/>
    <lineage>
        <taxon>Eukaryota</taxon>
        <taxon>Metazoa</taxon>
        <taxon>Spiralia</taxon>
        <taxon>Gnathifera</taxon>
        <taxon>Rotifera</taxon>
        <taxon>Eurotatoria</taxon>
        <taxon>Monogononta</taxon>
        <taxon>Pseudotrocha</taxon>
        <taxon>Ploima</taxon>
        <taxon>Brachionidae</taxon>
        <taxon>Brachionus</taxon>
    </lineage>
</organism>
<evidence type="ECO:0000313" key="2">
    <source>
        <dbReference type="EMBL" id="CAF0913247.1"/>
    </source>
</evidence>
<evidence type="ECO:0000256" key="1">
    <source>
        <dbReference type="SAM" id="MobiDB-lite"/>
    </source>
</evidence>
<feature type="compositionally biased region" description="Polar residues" evidence="1">
    <location>
        <begin position="186"/>
        <end position="205"/>
    </location>
</feature>
<dbReference type="EMBL" id="CAJNOC010002113">
    <property type="protein sequence ID" value="CAF0913247.1"/>
    <property type="molecule type" value="Genomic_DNA"/>
</dbReference>
<accession>A0A814AKM6</accession>
<dbReference type="Proteomes" id="UP000663879">
    <property type="component" value="Unassembled WGS sequence"/>
</dbReference>
<dbReference type="AlphaFoldDB" id="A0A814AKM6"/>
<feature type="region of interest" description="Disordered" evidence="1">
    <location>
        <begin position="106"/>
        <end position="226"/>
    </location>
</feature>
<sequence length="226" mass="24511">MASSRPSRSTSSGVRGNTRGRTNIRRASVNEQAINNSDEPTTSNSITNDAVFLNFQSCQCDDASIVKSIIDYPFRYVPLHEVINFSHERQFKQYKSTPTVKLIPTFNPVQQSSSTPPTNSSSSSSSSTQNTNSSPPSSSTQPTNLSSSSSSTQNNILSLPSSSTQPTNSSLSSSSTQSSLRTQPSNLSQSSNPVQSNILFQNANPPRSPIASEYLNPPRPFFHHNF</sequence>
<protein>
    <submittedName>
        <fullName evidence="2">Uncharacterized protein</fullName>
    </submittedName>
</protein>
<feature type="compositionally biased region" description="Low complexity" evidence="1">
    <location>
        <begin position="110"/>
        <end position="185"/>
    </location>
</feature>